<sequence length="150" mass="15615">MCLCTGERVDQHQRCAVVEAVESRMSGGLDSRRMQGKALTSGHPAVIVAAFPKPAAVIPVVVGNGSGLPEVAGHGSVLPMEAGDGSGLPAAASHGSSLPAVVGHKSGLPAGEEEREREKCGRRRMISVGGAAWREPLYFRGVGYFRVRVT</sequence>
<proteinExistence type="predicted"/>
<dbReference type="Proteomes" id="UP000026961">
    <property type="component" value="Chromosome 6"/>
</dbReference>
<evidence type="ECO:0000313" key="1">
    <source>
        <dbReference type="EnsemblPlants" id="OGLUM06G25780.1"/>
    </source>
</evidence>
<keyword evidence="2" id="KW-1185">Reference proteome</keyword>
<dbReference type="AlphaFoldDB" id="A0A0E0AD67"/>
<protein>
    <submittedName>
        <fullName evidence="1">Uncharacterized protein</fullName>
    </submittedName>
</protein>
<reference evidence="1" key="2">
    <citation type="submission" date="2018-05" db="EMBL/GenBank/DDBJ databases">
        <title>OgluRS3 (Oryza glumaepatula Reference Sequence Version 3).</title>
        <authorList>
            <person name="Zhang J."/>
            <person name="Kudrna D."/>
            <person name="Lee S."/>
            <person name="Talag J."/>
            <person name="Welchert J."/>
            <person name="Wing R.A."/>
        </authorList>
    </citation>
    <scope>NUCLEOTIDE SEQUENCE [LARGE SCALE GENOMIC DNA]</scope>
</reference>
<accession>A0A0E0AD67</accession>
<dbReference type="HOGENOM" id="CLU_1505767_0_0_1"/>
<dbReference type="Gramene" id="OGLUM06G25780.1">
    <property type="protein sequence ID" value="OGLUM06G25780.1"/>
    <property type="gene ID" value="OGLUM06G25780"/>
</dbReference>
<reference evidence="1" key="1">
    <citation type="submission" date="2015-04" db="UniProtKB">
        <authorList>
            <consortium name="EnsemblPlants"/>
        </authorList>
    </citation>
    <scope>IDENTIFICATION</scope>
</reference>
<dbReference type="STRING" id="40148.A0A0E0AD67"/>
<name>A0A0E0AD67_9ORYZ</name>
<evidence type="ECO:0000313" key="2">
    <source>
        <dbReference type="Proteomes" id="UP000026961"/>
    </source>
</evidence>
<dbReference type="EnsemblPlants" id="OGLUM06G25780.1">
    <property type="protein sequence ID" value="OGLUM06G25780.1"/>
    <property type="gene ID" value="OGLUM06G25780"/>
</dbReference>
<organism evidence="1">
    <name type="scientific">Oryza glumipatula</name>
    <dbReference type="NCBI Taxonomy" id="40148"/>
    <lineage>
        <taxon>Eukaryota</taxon>
        <taxon>Viridiplantae</taxon>
        <taxon>Streptophyta</taxon>
        <taxon>Embryophyta</taxon>
        <taxon>Tracheophyta</taxon>
        <taxon>Spermatophyta</taxon>
        <taxon>Magnoliopsida</taxon>
        <taxon>Liliopsida</taxon>
        <taxon>Poales</taxon>
        <taxon>Poaceae</taxon>
        <taxon>BOP clade</taxon>
        <taxon>Oryzoideae</taxon>
        <taxon>Oryzeae</taxon>
        <taxon>Oryzinae</taxon>
        <taxon>Oryza</taxon>
    </lineage>
</organism>